<dbReference type="PANTHER" id="PTHR47466">
    <property type="match status" value="1"/>
</dbReference>
<keyword evidence="3" id="KW-0732">Signal</keyword>
<evidence type="ECO:0000256" key="1">
    <source>
        <dbReference type="ARBA" id="ARBA00008721"/>
    </source>
</evidence>
<dbReference type="SUPFAM" id="SSF55486">
    <property type="entry name" value="Metalloproteases ('zincins'), catalytic domain"/>
    <property type="match status" value="1"/>
</dbReference>
<evidence type="ECO:0000256" key="2">
    <source>
        <dbReference type="SAM" id="MobiDB-lite"/>
    </source>
</evidence>
<dbReference type="PANTHER" id="PTHR47466:SF1">
    <property type="entry name" value="METALLOPROTEASE MEP1 (AFU_ORTHOLOGUE AFUA_1G07730)-RELATED"/>
    <property type="match status" value="1"/>
</dbReference>
<feature type="region of interest" description="Disordered" evidence="2">
    <location>
        <begin position="362"/>
        <end position="381"/>
    </location>
</feature>
<accession>A0A166UBU7</accession>
<dbReference type="OrthoDB" id="536211at2759"/>
<sequence>MRLAHILAVPLGGAGAAIAAKIPGPVGPSALETANPASQKCSLQSLLGNSPATNNALVARDYLDDWFSDYTKQKTMVYEFQVYMHVLARSDETKGQKKDFLLTASHLPCPSHLASYKHHGGTLDLQGRESQLMFVFPQRPVLDKQMEVLNEDFKPANITFKLIDVTWNSWPDLNEIQPYWQKDFLKLMLDQRLKDLRRDPVAALNVYFVNATDGVGGSTSVTNWSSQTVPGIVMNSNTVYGGNDMFFNKGKTLSHETGHWLGLREHPLGGTNCAKARTCVRGFDEEQIKVFRTWAADRHGANELSGDKGKSDTPSGTPLEPSQPEASSNPTRDSVKFTEEEFRACLKNPGSCNTWELDKYIKRRKNRGGNPKTKLQAEKTT</sequence>
<dbReference type="STRING" id="1081109.A0A166UBU7"/>
<dbReference type="Gene3D" id="3.40.390.10">
    <property type="entry name" value="Collagenase (Catalytic Domain)"/>
    <property type="match status" value="1"/>
</dbReference>
<dbReference type="AlphaFoldDB" id="A0A166UBU7"/>
<feature type="compositionally biased region" description="Basic and acidic residues" evidence="2">
    <location>
        <begin position="300"/>
        <end position="311"/>
    </location>
</feature>
<evidence type="ECO:0000313" key="4">
    <source>
        <dbReference type="EMBL" id="OAA32319.1"/>
    </source>
</evidence>
<feature type="signal peptide" evidence="3">
    <location>
        <begin position="1"/>
        <end position="19"/>
    </location>
</feature>
<feature type="chain" id="PRO_5007880522" evidence="3">
    <location>
        <begin position="20"/>
        <end position="381"/>
    </location>
</feature>
<dbReference type="EMBL" id="AZGY01000002">
    <property type="protein sequence ID" value="OAA32319.1"/>
    <property type="molecule type" value="Genomic_DNA"/>
</dbReference>
<feature type="region of interest" description="Disordered" evidence="2">
    <location>
        <begin position="300"/>
        <end position="335"/>
    </location>
</feature>
<dbReference type="GO" id="GO:0008237">
    <property type="term" value="F:metallopeptidase activity"/>
    <property type="evidence" value="ECO:0007669"/>
    <property type="project" value="InterPro"/>
</dbReference>
<dbReference type="Proteomes" id="UP000078544">
    <property type="component" value="Unassembled WGS sequence"/>
</dbReference>
<comment type="caution">
    <text evidence="4">The sequence shown here is derived from an EMBL/GenBank/DDBJ whole genome shotgun (WGS) entry which is preliminary data.</text>
</comment>
<comment type="similarity">
    <text evidence="1">Belongs to the peptidase M43B family.</text>
</comment>
<evidence type="ECO:0000313" key="5">
    <source>
        <dbReference type="Proteomes" id="UP000078544"/>
    </source>
</evidence>
<evidence type="ECO:0000256" key="3">
    <source>
        <dbReference type="SAM" id="SignalP"/>
    </source>
</evidence>
<name>A0A166UBU7_9HYPO</name>
<protein>
    <submittedName>
        <fullName evidence="4">Pregnancy-associated plasma protein-A</fullName>
    </submittedName>
</protein>
<proteinExistence type="inferred from homology"/>
<keyword evidence="5" id="KW-1185">Reference proteome</keyword>
<dbReference type="InterPro" id="IPR024079">
    <property type="entry name" value="MetalloPept_cat_dom_sf"/>
</dbReference>
<organism evidence="4 5">
    <name type="scientific">Moelleriella libera RCEF 2490</name>
    <dbReference type="NCBI Taxonomy" id="1081109"/>
    <lineage>
        <taxon>Eukaryota</taxon>
        <taxon>Fungi</taxon>
        <taxon>Dikarya</taxon>
        <taxon>Ascomycota</taxon>
        <taxon>Pezizomycotina</taxon>
        <taxon>Sordariomycetes</taxon>
        <taxon>Hypocreomycetidae</taxon>
        <taxon>Hypocreales</taxon>
        <taxon>Clavicipitaceae</taxon>
        <taxon>Moelleriella</taxon>
    </lineage>
</organism>
<gene>
    <name evidence="4" type="ORF">AAL_01651</name>
</gene>
<reference evidence="4 5" key="1">
    <citation type="journal article" date="2016" name="Genome Biol. Evol.">
        <title>Divergent and convergent evolution of fungal pathogenicity.</title>
        <authorList>
            <person name="Shang Y."/>
            <person name="Xiao G."/>
            <person name="Zheng P."/>
            <person name="Cen K."/>
            <person name="Zhan S."/>
            <person name="Wang C."/>
        </authorList>
    </citation>
    <scope>NUCLEOTIDE SEQUENCE [LARGE SCALE GENOMIC DNA]</scope>
    <source>
        <strain evidence="4 5">RCEF 2490</strain>
    </source>
</reference>